<keyword evidence="12" id="KW-1185">Reference proteome</keyword>
<sequence length="290" mass="32188">MRVGSNSDLWPCGGLSRDAFVELVVSEGARLYRELPWRNVDDPYAVLVSEVMLQQTQVKRVLKHWERWMALFPTIDALAAADTAEVLTQWQGLGYNRRALALKRACEACSACSGGALPKTAEELEGLPGIGPATAAGIVAFAYNRPSVYIETNVRTVFLHELFPERDKVSDRELAPLVELTCPDVDARGWYYALLDYGAHLKTLVANPSRRSAHYARQSAFEGSRRQKRAELVRIVLAEPGITADELARRLDAFERAGGRAGATVQEFESIVADLMSEGFFRREGDVFLP</sequence>
<organism evidence="11 12">
    <name type="scientific">Enteroscipio rubneri</name>
    <dbReference type="NCBI Taxonomy" id="2070686"/>
    <lineage>
        <taxon>Bacteria</taxon>
        <taxon>Bacillati</taxon>
        <taxon>Actinomycetota</taxon>
        <taxon>Coriobacteriia</taxon>
        <taxon>Eggerthellales</taxon>
        <taxon>Eggerthellaceae</taxon>
        <taxon>Enteroscipio</taxon>
    </lineage>
</organism>
<dbReference type="GO" id="GO:0046872">
    <property type="term" value="F:metal ion binding"/>
    <property type="evidence" value="ECO:0007669"/>
    <property type="project" value="UniProtKB-KW"/>
</dbReference>
<dbReference type="InterPro" id="IPR011257">
    <property type="entry name" value="DNA_glycosylase"/>
</dbReference>
<keyword evidence="3" id="KW-0479">Metal-binding</keyword>
<dbReference type="AlphaFoldDB" id="A0A2K2UE12"/>
<dbReference type="PROSITE" id="PS01155">
    <property type="entry name" value="ENDONUCLEASE_III_2"/>
    <property type="match status" value="1"/>
</dbReference>
<dbReference type="Gene3D" id="1.10.1670.10">
    <property type="entry name" value="Helix-hairpin-Helix base-excision DNA repair enzymes (C-terminal)"/>
    <property type="match status" value="1"/>
</dbReference>
<comment type="similarity">
    <text evidence="2">Belongs to the Nth/MutY family.</text>
</comment>
<comment type="cofactor">
    <cofactor evidence="1">
        <name>[4Fe-4S] cluster</name>
        <dbReference type="ChEBI" id="CHEBI:49883"/>
    </cofactor>
</comment>
<keyword evidence="4" id="KW-0227">DNA damage</keyword>
<evidence type="ECO:0000256" key="7">
    <source>
        <dbReference type="ARBA" id="ARBA00023014"/>
    </source>
</evidence>
<name>A0A2K2UE12_9ACTN</name>
<comment type="caution">
    <text evidence="11">The sequence shown here is derived from an EMBL/GenBank/DDBJ whole genome shotgun (WGS) entry which is preliminary data.</text>
</comment>
<dbReference type="InterPro" id="IPR004036">
    <property type="entry name" value="Endonuclease-III-like_CS2"/>
</dbReference>
<keyword evidence="8" id="KW-0234">DNA repair</keyword>
<feature type="domain" description="HhH-GPD" evidence="10">
    <location>
        <begin position="52"/>
        <end position="200"/>
    </location>
</feature>
<keyword evidence="6" id="KW-0408">Iron</keyword>
<dbReference type="PANTHER" id="PTHR42944:SF1">
    <property type="entry name" value="ADENINE DNA GLYCOSYLASE"/>
    <property type="match status" value="1"/>
</dbReference>
<evidence type="ECO:0000256" key="8">
    <source>
        <dbReference type="ARBA" id="ARBA00023204"/>
    </source>
</evidence>
<dbReference type="CDD" id="cd00056">
    <property type="entry name" value="ENDO3c"/>
    <property type="match status" value="1"/>
</dbReference>
<dbReference type="GO" id="GO:0006284">
    <property type="term" value="P:base-excision repair"/>
    <property type="evidence" value="ECO:0007669"/>
    <property type="project" value="InterPro"/>
</dbReference>
<dbReference type="GO" id="GO:0051536">
    <property type="term" value="F:iron-sulfur cluster binding"/>
    <property type="evidence" value="ECO:0007669"/>
    <property type="project" value="UniProtKB-KW"/>
</dbReference>
<dbReference type="PANTHER" id="PTHR42944">
    <property type="entry name" value="ADENINE DNA GLYCOSYLASE"/>
    <property type="match status" value="1"/>
</dbReference>
<dbReference type="Pfam" id="PF00730">
    <property type="entry name" value="HhH-GPD"/>
    <property type="match status" value="1"/>
</dbReference>
<accession>A0A2K2UE12</accession>
<gene>
    <name evidence="11" type="ORF">C2L71_02865</name>
</gene>
<evidence type="ECO:0000256" key="1">
    <source>
        <dbReference type="ARBA" id="ARBA00001966"/>
    </source>
</evidence>
<dbReference type="SMART" id="SM00478">
    <property type="entry name" value="ENDO3c"/>
    <property type="match status" value="1"/>
</dbReference>
<evidence type="ECO:0000256" key="6">
    <source>
        <dbReference type="ARBA" id="ARBA00023004"/>
    </source>
</evidence>
<dbReference type="GO" id="GO:0032357">
    <property type="term" value="F:oxidized purine DNA binding"/>
    <property type="evidence" value="ECO:0007669"/>
    <property type="project" value="TreeGrafter"/>
</dbReference>
<keyword evidence="7" id="KW-0411">Iron-sulfur</keyword>
<dbReference type="SUPFAM" id="SSF48150">
    <property type="entry name" value="DNA-glycosylase"/>
    <property type="match status" value="1"/>
</dbReference>
<dbReference type="InterPro" id="IPR044298">
    <property type="entry name" value="MIG/MutY"/>
</dbReference>
<keyword evidence="5" id="KW-0378">Hydrolase</keyword>
<evidence type="ECO:0000256" key="5">
    <source>
        <dbReference type="ARBA" id="ARBA00022801"/>
    </source>
</evidence>
<evidence type="ECO:0000313" key="12">
    <source>
        <dbReference type="Proteomes" id="UP000236197"/>
    </source>
</evidence>
<dbReference type="GO" id="GO:0000701">
    <property type="term" value="F:purine-specific mismatch base pair DNA N-glycosylase activity"/>
    <property type="evidence" value="ECO:0007669"/>
    <property type="project" value="TreeGrafter"/>
</dbReference>
<dbReference type="InterPro" id="IPR003265">
    <property type="entry name" value="HhH-GPD_domain"/>
</dbReference>
<dbReference type="GO" id="GO:0035485">
    <property type="term" value="F:adenine/guanine mispair binding"/>
    <property type="evidence" value="ECO:0007669"/>
    <property type="project" value="TreeGrafter"/>
</dbReference>
<dbReference type="InterPro" id="IPR023170">
    <property type="entry name" value="HhH_base_excis_C"/>
</dbReference>
<proteinExistence type="inferred from homology"/>
<dbReference type="Gene3D" id="1.10.340.30">
    <property type="entry name" value="Hypothetical protein, domain 2"/>
    <property type="match status" value="1"/>
</dbReference>
<reference evidence="12" key="1">
    <citation type="submission" date="2018-01" db="EMBL/GenBank/DDBJ databases">
        <title>Rubneribacter badeniensis gen. nov., sp. nov., and Colonibacter rubneri, gen. nov., sp. nov., WGS of new members of the Eggerthellaceae.</title>
        <authorList>
            <person name="Danylec N."/>
            <person name="Stoll D.A."/>
            <person name="Doetsch A."/>
            <person name="Kulling S.E."/>
            <person name="Huch M."/>
        </authorList>
    </citation>
    <scope>NUCLEOTIDE SEQUENCE [LARGE SCALE GENOMIC DNA]</scope>
    <source>
        <strain evidence="12">ResAG-96</strain>
    </source>
</reference>
<evidence type="ECO:0000259" key="10">
    <source>
        <dbReference type="SMART" id="SM00478"/>
    </source>
</evidence>
<dbReference type="GO" id="GO:0006298">
    <property type="term" value="P:mismatch repair"/>
    <property type="evidence" value="ECO:0007669"/>
    <property type="project" value="TreeGrafter"/>
</dbReference>
<evidence type="ECO:0000256" key="3">
    <source>
        <dbReference type="ARBA" id="ARBA00022723"/>
    </source>
</evidence>
<evidence type="ECO:0000256" key="2">
    <source>
        <dbReference type="ARBA" id="ARBA00008343"/>
    </source>
</evidence>
<evidence type="ECO:0000313" key="11">
    <source>
        <dbReference type="EMBL" id="PNV68400.1"/>
    </source>
</evidence>
<protein>
    <submittedName>
        <fullName evidence="11">Adenine glycosylase</fullName>
    </submittedName>
</protein>
<dbReference type="OrthoDB" id="9802365at2"/>
<dbReference type="GO" id="GO:0034039">
    <property type="term" value="F:8-oxo-7,8-dihydroguanine DNA N-glycosylase activity"/>
    <property type="evidence" value="ECO:0007669"/>
    <property type="project" value="TreeGrafter"/>
</dbReference>
<keyword evidence="9" id="KW-0326">Glycosidase</keyword>
<evidence type="ECO:0000256" key="9">
    <source>
        <dbReference type="ARBA" id="ARBA00023295"/>
    </source>
</evidence>
<dbReference type="EMBL" id="PPEK01000002">
    <property type="protein sequence ID" value="PNV68400.1"/>
    <property type="molecule type" value="Genomic_DNA"/>
</dbReference>
<evidence type="ECO:0000256" key="4">
    <source>
        <dbReference type="ARBA" id="ARBA00022763"/>
    </source>
</evidence>
<dbReference type="Proteomes" id="UP000236197">
    <property type="component" value="Unassembled WGS sequence"/>
</dbReference>